<dbReference type="Proteomes" id="UP000772434">
    <property type="component" value="Unassembled WGS sequence"/>
</dbReference>
<reference evidence="1" key="1">
    <citation type="submission" date="2020-11" db="EMBL/GenBank/DDBJ databases">
        <authorList>
            <consortium name="DOE Joint Genome Institute"/>
            <person name="Ahrendt S."/>
            <person name="Riley R."/>
            <person name="Andreopoulos W."/>
            <person name="Labutti K."/>
            <person name="Pangilinan J."/>
            <person name="Ruiz-Duenas F.J."/>
            <person name="Barrasa J.M."/>
            <person name="Sanchez-Garcia M."/>
            <person name="Camarero S."/>
            <person name="Miyauchi S."/>
            <person name="Serrano A."/>
            <person name="Linde D."/>
            <person name="Babiker R."/>
            <person name="Drula E."/>
            <person name="Ayuso-Fernandez I."/>
            <person name="Pacheco R."/>
            <person name="Padilla G."/>
            <person name="Ferreira P."/>
            <person name="Barriuso J."/>
            <person name="Kellner H."/>
            <person name="Castanera R."/>
            <person name="Alfaro M."/>
            <person name="Ramirez L."/>
            <person name="Pisabarro A.G."/>
            <person name="Kuo A."/>
            <person name="Tritt A."/>
            <person name="Lipzen A."/>
            <person name="He G."/>
            <person name="Yan M."/>
            <person name="Ng V."/>
            <person name="Cullen D."/>
            <person name="Martin F."/>
            <person name="Rosso M.-N."/>
            <person name="Henrissat B."/>
            <person name="Hibbett D."/>
            <person name="Martinez A.T."/>
            <person name="Grigoriev I.V."/>
        </authorList>
    </citation>
    <scope>NUCLEOTIDE SEQUENCE</scope>
    <source>
        <strain evidence="1">AH 40177</strain>
    </source>
</reference>
<keyword evidence="2" id="KW-1185">Reference proteome</keyword>
<protein>
    <submittedName>
        <fullName evidence="1">Uncharacterized protein</fullName>
    </submittedName>
</protein>
<evidence type="ECO:0000313" key="2">
    <source>
        <dbReference type="Proteomes" id="UP000772434"/>
    </source>
</evidence>
<dbReference type="AlphaFoldDB" id="A0A9P5UB15"/>
<organism evidence="1 2">
    <name type="scientific">Rhodocollybia butyracea</name>
    <dbReference type="NCBI Taxonomy" id="206335"/>
    <lineage>
        <taxon>Eukaryota</taxon>
        <taxon>Fungi</taxon>
        <taxon>Dikarya</taxon>
        <taxon>Basidiomycota</taxon>
        <taxon>Agaricomycotina</taxon>
        <taxon>Agaricomycetes</taxon>
        <taxon>Agaricomycetidae</taxon>
        <taxon>Agaricales</taxon>
        <taxon>Marasmiineae</taxon>
        <taxon>Omphalotaceae</taxon>
        <taxon>Rhodocollybia</taxon>
    </lineage>
</organism>
<gene>
    <name evidence="1" type="ORF">BDP27DRAFT_1360931</name>
</gene>
<accession>A0A9P5UB15</accession>
<dbReference type="EMBL" id="JADNRY010000023">
    <property type="protein sequence ID" value="KAF9072616.1"/>
    <property type="molecule type" value="Genomic_DNA"/>
</dbReference>
<evidence type="ECO:0000313" key="1">
    <source>
        <dbReference type="EMBL" id="KAF9072616.1"/>
    </source>
</evidence>
<sequence>MSEKVCRQIVVSNNGTFTALIYGKNDPTQFESLLSPKIEAGVQNVYFDLNKLYWWRHFDTFDKDSENEAVYVVEGSSEKFTITFKELRPIGNTRQITVSNNGTFTAHMYLINVNTGLNHEIKPEVKAGDKDITFNLTEVDQLKNRDMFQLKVASRRPYDTDLTAADATWLMFTNDSKNEALYSVAGVEGDYPSISFKQLRPISEPTPIGNARQITISNSGAFTASIYTVNTKTEHILEDAQADWLKDGENFRLKVVSAGKAQSIDATWLTYTKNSRNQALYDVAGSSSAPTITFKELRPIRFTVISETLSIISPVLYTCITVPGRTGIAPVLQDSDVLATVYTDR</sequence>
<name>A0A9P5UB15_9AGAR</name>
<comment type="caution">
    <text evidence="1">The sequence shown here is derived from an EMBL/GenBank/DDBJ whole genome shotgun (WGS) entry which is preliminary data.</text>
</comment>
<proteinExistence type="predicted"/>